<dbReference type="PATRIC" id="fig|1029756.8.peg.1906"/>
<dbReference type="PANTHER" id="PTHR36932">
    <property type="entry name" value="CAPSULAR POLYSACCHARIDE BIOSYNTHESIS PROTEIN"/>
    <property type="match status" value="1"/>
</dbReference>
<accession>V5SDF5</accession>
<name>V5SDF5_9HYPH</name>
<keyword evidence="3" id="KW-1185">Reference proteome</keyword>
<dbReference type="STRING" id="1029756.W911_09155"/>
<dbReference type="PANTHER" id="PTHR36932:SF1">
    <property type="entry name" value="CAPSULAR POLYSACCHARIDE BIOSYNTHESIS PROTEIN"/>
    <property type="match status" value="1"/>
</dbReference>
<reference evidence="2 3" key="1">
    <citation type="journal article" date="2014" name="Genome Announc.">
        <title>Complete Genome Sequence of Hyphomicrobium nitrativorans Strain NL23, a Denitrifying Bacterium Isolated from Biofilm of a Methanol-Fed Denitrification System Treating Seawater at the Montreal Biodome.</title>
        <authorList>
            <person name="Martineau C."/>
            <person name="Villeneuve C."/>
            <person name="Mauffrey F."/>
            <person name="Villemur R."/>
        </authorList>
    </citation>
    <scope>NUCLEOTIDE SEQUENCE [LARGE SCALE GENOMIC DNA]</scope>
    <source>
        <strain evidence="2">NL23</strain>
    </source>
</reference>
<dbReference type="SUPFAM" id="SSF56801">
    <property type="entry name" value="Acetyl-CoA synthetase-like"/>
    <property type="match status" value="1"/>
</dbReference>
<dbReference type="InterPro" id="IPR053158">
    <property type="entry name" value="CapK_Type1_Caps_Biosynth"/>
</dbReference>
<dbReference type="HOGENOM" id="CLU_035301_4_1_5"/>
<evidence type="ECO:0000313" key="3">
    <source>
        <dbReference type="Proteomes" id="UP000018542"/>
    </source>
</evidence>
<dbReference type="Proteomes" id="UP000018542">
    <property type="component" value="Chromosome"/>
</dbReference>
<feature type="region of interest" description="Disordered" evidence="1">
    <location>
        <begin position="1"/>
        <end position="21"/>
    </location>
</feature>
<protein>
    <submittedName>
        <fullName evidence="2">AMP-dependent synthetase</fullName>
    </submittedName>
</protein>
<dbReference type="InterPro" id="IPR042099">
    <property type="entry name" value="ANL_N_sf"/>
</dbReference>
<dbReference type="Gene3D" id="3.40.50.12780">
    <property type="entry name" value="N-terminal domain of ligase-like"/>
    <property type="match status" value="1"/>
</dbReference>
<dbReference type="EMBL" id="CP006912">
    <property type="protein sequence ID" value="AHB48522.1"/>
    <property type="molecule type" value="Genomic_DNA"/>
</dbReference>
<evidence type="ECO:0000313" key="2">
    <source>
        <dbReference type="EMBL" id="AHB48522.1"/>
    </source>
</evidence>
<dbReference type="KEGG" id="hni:W911_09155"/>
<gene>
    <name evidence="2" type="ORF">W911_09155</name>
</gene>
<dbReference type="AlphaFoldDB" id="V5SDF5"/>
<sequence length="491" mass="54601">MGEDRTSKTSRNPVHAQTPETYGMSGPIGFVLTLQKLYPFWNTAEQIKAKQEERLRALLRHAVTHSPYYQRRFARIDIERCPVTDLPTLTKTEMMENYDDLVTDRRLKKADLGAFVDDPKNLGRYYLGRYGVSHTSGSQGQPALIVQDREALALVFAVQFARGTKLKRRFLPHLGRVLNPARMAVLTIKPGFYPSAAAFAYLPGYLRPVFKLMPISVSNSIAENNRKLEAFRPHYLTGYASALEAFGREQEAGRLRLKELGCLTQITNVAEPLSIDKGNWLEEVFGASVGDEYAMGECLVLSSGCTAGRGAHVNADLAILEVVDENNRPVPPGTEGSKVLVTNLYNRVQPIIRYEVDDRVTMGTAPCGCGSVLPYIASISGRSKDLLWIETGGEKRELPYYVFLTGLHHVRDLAEHQIVQTGPRNFLIRAVPQNGRTVDASRIRQLVQDSAQAEGLAGAFDFDVEILTELPRGPSGKIMRVKNEYATMVNS</sequence>
<organism evidence="2 3">
    <name type="scientific">Hyphomicrobium nitrativorans NL23</name>
    <dbReference type="NCBI Taxonomy" id="1029756"/>
    <lineage>
        <taxon>Bacteria</taxon>
        <taxon>Pseudomonadati</taxon>
        <taxon>Pseudomonadota</taxon>
        <taxon>Alphaproteobacteria</taxon>
        <taxon>Hyphomicrobiales</taxon>
        <taxon>Hyphomicrobiaceae</taxon>
        <taxon>Hyphomicrobium</taxon>
    </lineage>
</organism>
<proteinExistence type="predicted"/>
<evidence type="ECO:0000256" key="1">
    <source>
        <dbReference type="SAM" id="MobiDB-lite"/>
    </source>
</evidence>